<feature type="domain" description="Hda lid" evidence="2">
    <location>
        <begin position="167"/>
        <end position="231"/>
    </location>
</feature>
<dbReference type="OrthoDB" id="9784878at2"/>
<dbReference type="InterPro" id="IPR027417">
    <property type="entry name" value="P-loop_NTPase"/>
</dbReference>
<dbReference type="AlphaFoldDB" id="D0KYQ5"/>
<organism evidence="3 4">
    <name type="scientific">Halothiobacillus neapolitanus (strain ATCC 23641 / DSM 15147 / CIP 104769 / NCIMB 8539 / c2)</name>
    <name type="common">Thiobacillus neapolitanus</name>
    <dbReference type="NCBI Taxonomy" id="555778"/>
    <lineage>
        <taxon>Bacteria</taxon>
        <taxon>Pseudomonadati</taxon>
        <taxon>Pseudomonadota</taxon>
        <taxon>Gammaproteobacteria</taxon>
        <taxon>Chromatiales</taxon>
        <taxon>Halothiobacillaceae</taxon>
        <taxon>Halothiobacillus</taxon>
    </lineage>
</organism>
<name>D0KYQ5_HALNC</name>
<dbReference type="PANTHER" id="PTHR30050">
    <property type="entry name" value="CHROMOSOMAL REPLICATION INITIATOR PROTEIN DNAA"/>
    <property type="match status" value="1"/>
</dbReference>
<dbReference type="Pfam" id="PF00308">
    <property type="entry name" value="Bac_DnaA"/>
    <property type="match status" value="1"/>
</dbReference>
<dbReference type="GO" id="GO:0032297">
    <property type="term" value="P:negative regulation of DNA-templated DNA replication initiation"/>
    <property type="evidence" value="ECO:0007669"/>
    <property type="project" value="InterPro"/>
</dbReference>
<dbReference type="KEGG" id="hna:Hneap_0729"/>
<evidence type="ECO:0000259" key="1">
    <source>
        <dbReference type="Pfam" id="PF00308"/>
    </source>
</evidence>
<gene>
    <name evidence="3" type="ordered locus">Hneap_0729</name>
</gene>
<dbReference type="GO" id="GO:0006270">
    <property type="term" value="P:DNA replication initiation"/>
    <property type="evidence" value="ECO:0007669"/>
    <property type="project" value="TreeGrafter"/>
</dbReference>
<keyword evidence="4" id="KW-1185">Reference proteome</keyword>
<dbReference type="InterPro" id="IPR013317">
    <property type="entry name" value="DnaA_dom"/>
</dbReference>
<dbReference type="Gene3D" id="3.40.50.300">
    <property type="entry name" value="P-loop containing nucleotide triphosphate hydrolases"/>
    <property type="match status" value="1"/>
</dbReference>
<dbReference type="PANTHER" id="PTHR30050:SF5">
    <property type="entry name" value="DNAA REGULATORY INACTIVATOR HDA"/>
    <property type="match status" value="1"/>
</dbReference>
<reference evidence="3 4" key="1">
    <citation type="submission" date="2009-10" db="EMBL/GenBank/DDBJ databases">
        <title>Complete sequence of Halothiobacillus neapolitanus c2.</title>
        <authorList>
            <consortium name="US DOE Joint Genome Institute"/>
            <person name="Lucas S."/>
            <person name="Copeland A."/>
            <person name="Lapidus A."/>
            <person name="Glavina del Rio T."/>
            <person name="Tice H."/>
            <person name="Bruce D."/>
            <person name="Goodwin L."/>
            <person name="Pitluck S."/>
            <person name="Davenport K."/>
            <person name="Brettin T."/>
            <person name="Detter J.C."/>
            <person name="Han C."/>
            <person name="Tapia R."/>
            <person name="Larimer F."/>
            <person name="Land M."/>
            <person name="Hauser L."/>
            <person name="Kyrpides N."/>
            <person name="Mikhailova N."/>
            <person name="Kerfeld C."/>
            <person name="Cannon G."/>
            <person name="Heinhort S."/>
        </authorList>
    </citation>
    <scope>NUCLEOTIDE SEQUENCE [LARGE SCALE GENOMIC DNA]</scope>
    <source>
        <strain evidence="4">ATCC 23641 / c2</strain>
    </source>
</reference>
<dbReference type="NCBIfam" id="TIGR03420">
    <property type="entry name" value="DnaA_homol_Hda"/>
    <property type="match status" value="1"/>
</dbReference>
<dbReference type="HOGENOM" id="CLU_072265_1_1_6"/>
<dbReference type="InterPro" id="IPR017788">
    <property type="entry name" value="Hda"/>
</dbReference>
<evidence type="ECO:0000259" key="2">
    <source>
        <dbReference type="Pfam" id="PF22688"/>
    </source>
</evidence>
<evidence type="ECO:0000313" key="4">
    <source>
        <dbReference type="Proteomes" id="UP000009102"/>
    </source>
</evidence>
<dbReference type="RefSeq" id="WP_012823614.1">
    <property type="nucleotide sequence ID" value="NC_013422.1"/>
</dbReference>
<accession>D0KYQ5</accession>
<dbReference type="InterPro" id="IPR055199">
    <property type="entry name" value="Hda_lid"/>
</dbReference>
<dbReference type="EMBL" id="CP001801">
    <property type="protein sequence ID" value="ACX95578.1"/>
    <property type="molecule type" value="Genomic_DNA"/>
</dbReference>
<dbReference type="eggNOG" id="COG0593">
    <property type="taxonomic scope" value="Bacteria"/>
</dbReference>
<evidence type="ECO:0000313" key="3">
    <source>
        <dbReference type="EMBL" id="ACX95578.1"/>
    </source>
</evidence>
<dbReference type="Proteomes" id="UP000009102">
    <property type="component" value="Chromosome"/>
</dbReference>
<proteinExistence type="predicted"/>
<sequence length="233" mass="25725">MNTSGKMQQIPLDLALNAPHSLDGFIGVENLLLRALITQLALGRGEAQLFIHGAQNCGKTHLAQAACFYAGQQGRSAAYIDVKKNPSQLDHMNLSHIDLLVLDDVDALAGDDQGEFLLFDLINRLREQEIPLLMTASLPPAACGFQLPDLLSRLGWGITMLIHAPNEAEKIELLRRKAQERGFDLPFESAVYLLQRSPRDLGSLLKIIQDLDHASLSAQRKLTIPFVRSVLFP</sequence>
<protein>
    <submittedName>
        <fullName evidence="3">DnaA regulatory inactivator Hda</fullName>
    </submittedName>
</protein>
<feature type="domain" description="Chromosomal replication initiator protein DnaA ATPAse" evidence="1">
    <location>
        <begin position="21"/>
        <end position="159"/>
    </location>
</feature>
<dbReference type="SUPFAM" id="SSF52540">
    <property type="entry name" value="P-loop containing nucleoside triphosphate hydrolases"/>
    <property type="match status" value="1"/>
</dbReference>
<dbReference type="STRING" id="555778.Hneap_0729"/>
<dbReference type="Gene3D" id="1.10.8.60">
    <property type="match status" value="1"/>
</dbReference>
<dbReference type="Pfam" id="PF22688">
    <property type="entry name" value="Hda_lid"/>
    <property type="match status" value="1"/>
</dbReference>